<gene>
    <name evidence="11" type="ORF">NK125_01525</name>
</gene>
<comment type="function">
    <text evidence="9">NADP-dependent dehydrogenase with broad substrate specificity acting on 3-hydroxy acids. Catalyzes the NADP-dependent oxidation of L-allo-threonine to L-2-amino-3-keto-butyrate, which is spontaneously decarboxylated into aminoacetone. Also acts on D-threonine, L-serine, D-serine, D-3-hydroxyisobutyrate, L-3-hydroxyisobutyrate, D-glycerate and L-glycerate. Able to catalyze the reduction of the malonic semialdehyde to 3-hydroxypropionic acid. YdfG is apparently supplementing RutE, the presumed malonic semialdehyde reductase involved in pyrimidine degradation since both are able to detoxify malonic semialdehyde.</text>
</comment>
<evidence type="ECO:0000256" key="2">
    <source>
        <dbReference type="ARBA" id="ARBA00023002"/>
    </source>
</evidence>
<evidence type="ECO:0000313" key="12">
    <source>
        <dbReference type="Proteomes" id="UP001523566"/>
    </source>
</evidence>
<dbReference type="InterPro" id="IPR036291">
    <property type="entry name" value="NAD(P)-bd_dom_sf"/>
</dbReference>
<proteinExistence type="inferred from homology"/>
<dbReference type="EMBL" id="JAMZFW010000002">
    <property type="protein sequence ID" value="MCP1101092.1"/>
    <property type="molecule type" value="Genomic_DNA"/>
</dbReference>
<dbReference type="PANTHER" id="PTHR43086">
    <property type="entry name" value="VERY-LONG-CHAIN 3-OXOOACYL-COA REDUCTASE"/>
    <property type="match status" value="1"/>
</dbReference>
<evidence type="ECO:0000256" key="3">
    <source>
        <dbReference type="ARBA" id="ARBA00043812"/>
    </source>
</evidence>
<comment type="caution">
    <text evidence="11">The sequence shown here is derived from an EMBL/GenBank/DDBJ whole genome shotgun (WGS) entry which is preliminary data.</text>
</comment>
<organism evidence="11 12">
    <name type="scientific">Aequitasia blattaphilus</name>
    <dbReference type="NCBI Taxonomy" id="2949332"/>
    <lineage>
        <taxon>Bacteria</taxon>
        <taxon>Bacillati</taxon>
        <taxon>Bacillota</taxon>
        <taxon>Clostridia</taxon>
        <taxon>Lachnospirales</taxon>
        <taxon>Lachnospiraceae</taxon>
        <taxon>Aequitasia</taxon>
    </lineage>
</organism>
<dbReference type="InterPro" id="IPR002347">
    <property type="entry name" value="SDR_fam"/>
</dbReference>
<dbReference type="EC" id="1.1.1.381" evidence="5"/>
<keyword evidence="12" id="KW-1185">Reference proteome</keyword>
<dbReference type="Proteomes" id="UP001523566">
    <property type="component" value="Unassembled WGS sequence"/>
</dbReference>
<evidence type="ECO:0000256" key="5">
    <source>
        <dbReference type="ARBA" id="ARBA00044059"/>
    </source>
</evidence>
<comment type="similarity">
    <text evidence="1">Belongs to the short-chain dehydrogenases/reductases (SDR) family.</text>
</comment>
<evidence type="ECO:0000256" key="9">
    <source>
        <dbReference type="ARBA" id="ARBA00045650"/>
    </source>
</evidence>
<dbReference type="PROSITE" id="PS00061">
    <property type="entry name" value="ADH_SHORT"/>
    <property type="match status" value="1"/>
</dbReference>
<protein>
    <recommendedName>
        <fullName evidence="6">NADP-dependent 3-hydroxy acid dehydrogenase YdfG</fullName>
        <ecNumber evidence="4">1.1.1.298</ecNumber>
        <ecNumber evidence="5">1.1.1.381</ecNumber>
    </recommendedName>
    <alternativeName>
        <fullName evidence="8">L-allo-threonine dehydrogenase</fullName>
    </alternativeName>
    <alternativeName>
        <fullName evidence="7">Malonic semialdehyde reductase</fullName>
    </alternativeName>
</protein>
<dbReference type="EC" id="1.1.1.298" evidence="4"/>
<evidence type="ECO:0000256" key="4">
    <source>
        <dbReference type="ARBA" id="ARBA00044050"/>
    </source>
</evidence>
<accession>A0ABT1E9A5</accession>
<evidence type="ECO:0000313" key="11">
    <source>
        <dbReference type="EMBL" id="MCP1101092.1"/>
    </source>
</evidence>
<name>A0ABT1E9A5_9FIRM</name>
<evidence type="ECO:0000256" key="7">
    <source>
        <dbReference type="ARBA" id="ARBA00044271"/>
    </source>
</evidence>
<dbReference type="Pfam" id="PF00106">
    <property type="entry name" value="adh_short"/>
    <property type="match status" value="1"/>
</dbReference>
<evidence type="ECO:0000256" key="10">
    <source>
        <dbReference type="ARBA" id="ARBA00047274"/>
    </source>
</evidence>
<dbReference type="PANTHER" id="PTHR43086:SF3">
    <property type="entry name" value="NADP-DEPENDENT 3-HYDROXY ACID DEHYDROGENASE YDFG"/>
    <property type="match status" value="1"/>
</dbReference>
<reference evidence="11 12" key="1">
    <citation type="journal article" date="2022" name="Genome Biol. Evol.">
        <title>Host diet, physiology and behaviors set the stage for Lachnospiraceae cladogenesis.</title>
        <authorList>
            <person name="Vera-Ponce De Leon A."/>
            <person name="Schneider M."/>
            <person name="Jahnes B.C."/>
            <person name="Sadowski V."/>
            <person name="Camuy-Velez L.A."/>
            <person name="Duan J."/>
            <person name="Sabree Z.L."/>
        </authorList>
    </citation>
    <scope>NUCLEOTIDE SEQUENCE [LARGE SCALE GENOMIC DNA]</scope>
    <source>
        <strain evidence="11 12">PAL113</strain>
    </source>
</reference>
<dbReference type="PRINTS" id="PR00081">
    <property type="entry name" value="GDHRDH"/>
</dbReference>
<dbReference type="InterPro" id="IPR020904">
    <property type="entry name" value="Sc_DH/Rdtase_CS"/>
</dbReference>
<evidence type="ECO:0000256" key="6">
    <source>
        <dbReference type="ARBA" id="ARBA00044065"/>
    </source>
</evidence>
<dbReference type="Gene3D" id="3.40.50.720">
    <property type="entry name" value="NAD(P)-binding Rossmann-like Domain"/>
    <property type="match status" value="1"/>
</dbReference>
<sequence>MNIAIVTGASSGLGREFVRQIESVYKNIDEIWVIARRKERLEKLKMRSRVTIHVLDGDLTQENIYERLAYELRTKGARVRMLVNASGFGKYGLISSLETKDMLGMIDVNCKSLTKMTLVCLPYMSRGSRIIQVASAAAFTPQPKFTIYAATKAYVLRFSLGLREELKKKGIWVTTLCPGPVKTEFFQVAGPAQKLTKEEFMSEAEEVVRRGLIASIEKKPLCVFGPFMKAFYVASSIFPDTLTAKALQLFNN</sequence>
<dbReference type="SUPFAM" id="SSF51735">
    <property type="entry name" value="NAD(P)-binding Rossmann-fold domains"/>
    <property type="match status" value="1"/>
</dbReference>
<dbReference type="CDD" id="cd05233">
    <property type="entry name" value="SDR_c"/>
    <property type="match status" value="1"/>
</dbReference>
<dbReference type="RefSeq" id="WP_262064882.1">
    <property type="nucleotide sequence ID" value="NZ_JAMXOD010000002.1"/>
</dbReference>
<comment type="catalytic activity">
    <reaction evidence="3">
        <text>L-allo-threonine + NADP(+) = aminoacetone + CO2 + NADPH</text>
        <dbReference type="Rhea" id="RHEA:43524"/>
        <dbReference type="ChEBI" id="CHEBI:16526"/>
        <dbReference type="ChEBI" id="CHEBI:57783"/>
        <dbReference type="ChEBI" id="CHEBI:58320"/>
        <dbReference type="ChEBI" id="CHEBI:58349"/>
        <dbReference type="ChEBI" id="CHEBI:58585"/>
        <dbReference type="EC" id="1.1.1.381"/>
    </reaction>
</comment>
<comment type="catalytic activity">
    <reaction evidence="10">
        <text>3-hydroxypropanoate + NADP(+) = 3-oxopropanoate + NADPH + H(+)</text>
        <dbReference type="Rhea" id="RHEA:26438"/>
        <dbReference type="ChEBI" id="CHEBI:15378"/>
        <dbReference type="ChEBI" id="CHEBI:16510"/>
        <dbReference type="ChEBI" id="CHEBI:33190"/>
        <dbReference type="ChEBI" id="CHEBI:57783"/>
        <dbReference type="ChEBI" id="CHEBI:58349"/>
        <dbReference type="EC" id="1.1.1.298"/>
    </reaction>
</comment>
<evidence type="ECO:0000256" key="1">
    <source>
        <dbReference type="ARBA" id="ARBA00006484"/>
    </source>
</evidence>
<keyword evidence="2" id="KW-0560">Oxidoreductase</keyword>
<evidence type="ECO:0000256" key="8">
    <source>
        <dbReference type="ARBA" id="ARBA00044349"/>
    </source>
</evidence>